<name>A0A6A3MRZ6_9STRA</name>
<organism evidence="1 3">
    <name type="scientific">Phytophthora rubi</name>
    <dbReference type="NCBI Taxonomy" id="129364"/>
    <lineage>
        <taxon>Eukaryota</taxon>
        <taxon>Sar</taxon>
        <taxon>Stramenopiles</taxon>
        <taxon>Oomycota</taxon>
        <taxon>Peronosporomycetes</taxon>
        <taxon>Peronosporales</taxon>
        <taxon>Peronosporaceae</taxon>
        <taxon>Phytophthora</taxon>
    </lineage>
</organism>
<accession>A0A6A3MRZ6</accession>
<reference evidence="1 3" key="1">
    <citation type="submission" date="2018-09" db="EMBL/GenBank/DDBJ databases">
        <title>Genomic investigation of the strawberry pathogen Phytophthora fragariae indicates pathogenicity is determined by transcriptional variation in three key races.</title>
        <authorList>
            <person name="Adams T.M."/>
            <person name="Armitage A.D."/>
            <person name="Sobczyk M.K."/>
            <person name="Bates H.J."/>
            <person name="Dunwell J.M."/>
            <person name="Nellist C.F."/>
            <person name="Harrison R.J."/>
        </authorList>
    </citation>
    <scope>NUCLEOTIDE SEQUENCE [LARGE SCALE GENOMIC DNA]</scope>
    <source>
        <strain evidence="1 3">SCRP249</strain>
        <strain evidence="2 4">SCRP333</strain>
    </source>
</reference>
<evidence type="ECO:0000313" key="1">
    <source>
        <dbReference type="EMBL" id="KAE9034380.1"/>
    </source>
</evidence>
<sequence>MRSSVSAKNVIGHEALSNDVPPLQKLFLAAPLRCEKRVNALQFLIHDVIGRYSHCVTVIHEEGSCETVSKPLAL</sequence>
<dbReference type="EMBL" id="QXFT01000511">
    <property type="protein sequence ID" value="KAE9341947.1"/>
    <property type="molecule type" value="Genomic_DNA"/>
</dbReference>
<proteinExistence type="predicted"/>
<dbReference type="Proteomes" id="UP000434957">
    <property type="component" value="Unassembled WGS sequence"/>
</dbReference>
<protein>
    <submittedName>
        <fullName evidence="1">Uncharacterized protein</fullName>
    </submittedName>
</protein>
<dbReference type="EMBL" id="QXFV01000551">
    <property type="protein sequence ID" value="KAE9034380.1"/>
    <property type="molecule type" value="Genomic_DNA"/>
</dbReference>
<evidence type="ECO:0000313" key="3">
    <source>
        <dbReference type="Proteomes" id="UP000429607"/>
    </source>
</evidence>
<comment type="caution">
    <text evidence="1">The sequence shown here is derived from an EMBL/GenBank/DDBJ whole genome shotgun (WGS) entry which is preliminary data.</text>
</comment>
<evidence type="ECO:0000313" key="2">
    <source>
        <dbReference type="EMBL" id="KAE9341947.1"/>
    </source>
</evidence>
<gene>
    <name evidence="1" type="ORF">PR001_g9751</name>
    <name evidence="2" type="ORF">PR003_g9720</name>
</gene>
<dbReference type="Proteomes" id="UP000429607">
    <property type="component" value="Unassembled WGS sequence"/>
</dbReference>
<keyword evidence="4" id="KW-1185">Reference proteome</keyword>
<dbReference type="AlphaFoldDB" id="A0A6A3MRZ6"/>
<evidence type="ECO:0000313" key="4">
    <source>
        <dbReference type="Proteomes" id="UP000434957"/>
    </source>
</evidence>